<feature type="transmembrane region" description="Helical" evidence="1">
    <location>
        <begin position="12"/>
        <end position="31"/>
    </location>
</feature>
<sequence>MKWLNKFMTGRYGGDQLSVVLTFLALFLTLVARFANIPVLIYIGYIPLVISIYRTFSKDINKRRMENYKFTTFMSPIYSWFKRTERKAKDFKTHKYIKCSNCGTNLRVPKKKGKIMVTCPKCKEKFEQRT</sequence>
<comment type="caution">
    <text evidence="2">The sequence shown here is derived from an EMBL/GenBank/DDBJ whole genome shotgun (WGS) entry which is preliminary data.</text>
</comment>
<dbReference type="RefSeq" id="WP_154441484.1">
    <property type="nucleotide sequence ID" value="NZ_JAHLPJ010000001.1"/>
</dbReference>
<dbReference type="EMBL" id="VUNQ01000035">
    <property type="protein sequence ID" value="MSU02532.1"/>
    <property type="molecule type" value="Genomic_DNA"/>
</dbReference>
<evidence type="ECO:0000313" key="3">
    <source>
        <dbReference type="Proteomes" id="UP000469523"/>
    </source>
</evidence>
<evidence type="ECO:0000256" key="1">
    <source>
        <dbReference type="SAM" id="Phobius"/>
    </source>
</evidence>
<keyword evidence="3" id="KW-1185">Reference proteome</keyword>
<keyword evidence="1" id="KW-0472">Membrane</keyword>
<reference evidence="2 3" key="1">
    <citation type="submission" date="2019-09" db="EMBL/GenBank/DDBJ databases">
        <title>In-depth cultivation of the pig gut microbiome towards novel bacterial diversity and tailored functional studies.</title>
        <authorList>
            <person name="Wylensek D."/>
            <person name="Hitch T.C.A."/>
            <person name="Clavel T."/>
        </authorList>
    </citation>
    <scope>NUCLEOTIDE SEQUENCE [LARGE SCALE GENOMIC DNA]</scope>
    <source>
        <strain evidence="2 3">WCA3-693-APC-4?</strain>
    </source>
</reference>
<accession>A0A6N7XNY1</accession>
<dbReference type="Proteomes" id="UP000469523">
    <property type="component" value="Unassembled WGS sequence"/>
</dbReference>
<name>A0A6N7XNY1_9FIRM</name>
<gene>
    <name evidence="2" type="ORF">FYJ83_13810</name>
</gene>
<feature type="transmembrane region" description="Helical" evidence="1">
    <location>
        <begin position="37"/>
        <end position="56"/>
    </location>
</feature>
<evidence type="ECO:0000313" key="2">
    <source>
        <dbReference type="EMBL" id="MSU02532.1"/>
    </source>
</evidence>
<protein>
    <recommendedName>
        <fullName evidence="4">Zn-finger containing protein</fullName>
    </recommendedName>
</protein>
<proteinExistence type="predicted"/>
<organism evidence="2 3">
    <name type="scientific">Tissierella pigra</name>
    <dbReference type="NCBI Taxonomy" id="2607614"/>
    <lineage>
        <taxon>Bacteria</taxon>
        <taxon>Bacillati</taxon>
        <taxon>Bacillota</taxon>
        <taxon>Tissierellia</taxon>
        <taxon>Tissierellales</taxon>
        <taxon>Tissierellaceae</taxon>
        <taxon>Tissierella</taxon>
    </lineage>
</organism>
<evidence type="ECO:0008006" key="4">
    <source>
        <dbReference type="Google" id="ProtNLM"/>
    </source>
</evidence>
<keyword evidence="1" id="KW-0812">Transmembrane</keyword>
<keyword evidence="1" id="KW-1133">Transmembrane helix</keyword>
<dbReference type="AlphaFoldDB" id="A0A6N7XNY1"/>